<gene>
    <name evidence="2" type="ORF">ILUMI_02780</name>
</gene>
<evidence type="ECO:0000259" key="1">
    <source>
        <dbReference type="Pfam" id="PF13358"/>
    </source>
</evidence>
<evidence type="ECO:0000313" key="3">
    <source>
        <dbReference type="Proteomes" id="UP000801492"/>
    </source>
</evidence>
<dbReference type="Proteomes" id="UP000801492">
    <property type="component" value="Unassembled WGS sequence"/>
</dbReference>
<evidence type="ECO:0000313" key="2">
    <source>
        <dbReference type="EMBL" id="KAF2903402.1"/>
    </source>
</evidence>
<name>A0A8K0GIY8_IGNLU</name>
<dbReference type="EMBL" id="VTPC01001036">
    <property type="protein sequence ID" value="KAF2903402.1"/>
    <property type="molecule type" value="Genomic_DNA"/>
</dbReference>
<feature type="domain" description="Tc1-like transposase DDE" evidence="1">
    <location>
        <begin position="52"/>
        <end position="110"/>
    </location>
</feature>
<dbReference type="Pfam" id="PF13358">
    <property type="entry name" value="DDE_3"/>
    <property type="match status" value="1"/>
</dbReference>
<sequence>MMWGCFVCDKVGKLGVLEGKVNAKKYIEVKERCLLPTIEMMFAPNKEFIYQQDHAPCHTAKCLRDYFLPNDIFELEWPGNSPDLNPIEHVWAKMKIKIREEMPENKKELKSELLQELVDSIPERIAAVVSAKGDHIVY</sequence>
<organism evidence="2 3">
    <name type="scientific">Ignelater luminosus</name>
    <name type="common">Cucubano</name>
    <name type="synonym">Pyrophorus luminosus</name>
    <dbReference type="NCBI Taxonomy" id="2038154"/>
    <lineage>
        <taxon>Eukaryota</taxon>
        <taxon>Metazoa</taxon>
        <taxon>Ecdysozoa</taxon>
        <taxon>Arthropoda</taxon>
        <taxon>Hexapoda</taxon>
        <taxon>Insecta</taxon>
        <taxon>Pterygota</taxon>
        <taxon>Neoptera</taxon>
        <taxon>Endopterygota</taxon>
        <taxon>Coleoptera</taxon>
        <taxon>Polyphaga</taxon>
        <taxon>Elateriformia</taxon>
        <taxon>Elateroidea</taxon>
        <taxon>Elateridae</taxon>
        <taxon>Agrypninae</taxon>
        <taxon>Pyrophorini</taxon>
        <taxon>Ignelater</taxon>
    </lineage>
</organism>
<dbReference type="OrthoDB" id="6767596at2759"/>
<reference evidence="2" key="1">
    <citation type="submission" date="2019-08" db="EMBL/GenBank/DDBJ databases">
        <title>The genome of the North American firefly Photinus pyralis.</title>
        <authorList>
            <consortium name="Photinus pyralis genome working group"/>
            <person name="Fallon T.R."/>
            <person name="Sander Lower S.E."/>
            <person name="Weng J.-K."/>
        </authorList>
    </citation>
    <scope>NUCLEOTIDE SEQUENCE</scope>
    <source>
        <strain evidence="2">TRF0915ILg1</strain>
        <tissue evidence="2">Whole body</tissue>
    </source>
</reference>
<keyword evidence="3" id="KW-1185">Reference proteome</keyword>
<protein>
    <recommendedName>
        <fullName evidence="1">Tc1-like transposase DDE domain-containing protein</fullName>
    </recommendedName>
</protein>
<comment type="caution">
    <text evidence="2">The sequence shown here is derived from an EMBL/GenBank/DDBJ whole genome shotgun (WGS) entry which is preliminary data.</text>
</comment>
<dbReference type="AlphaFoldDB" id="A0A8K0GIY8"/>
<accession>A0A8K0GIY8</accession>
<dbReference type="InterPro" id="IPR036397">
    <property type="entry name" value="RNaseH_sf"/>
</dbReference>
<dbReference type="InterPro" id="IPR038717">
    <property type="entry name" value="Tc1-like_DDE_dom"/>
</dbReference>
<dbReference type="Gene3D" id="3.30.420.10">
    <property type="entry name" value="Ribonuclease H-like superfamily/Ribonuclease H"/>
    <property type="match status" value="1"/>
</dbReference>
<proteinExistence type="predicted"/>
<dbReference type="GO" id="GO:0003676">
    <property type="term" value="F:nucleic acid binding"/>
    <property type="evidence" value="ECO:0007669"/>
    <property type="project" value="InterPro"/>
</dbReference>